<protein>
    <recommendedName>
        <fullName evidence="4">Spermatid-associated protein</fullName>
    </recommendedName>
</protein>
<sequence>PRLWPSFSLTCSYWTGKMDYIPPKVKLSDDTFIFLDGKWVNESYIQSAFPSSAESHKKHSNKVYNDWSLWEENKALWEENKALRVENRALREENKALQCLRMENKGIQVIYDESLQQVLQHQKKPLVALPVMGGLQDGIENKLHPVIQEESKALQLLRENNVVLKVFPEEKKPPAAPQKEKPSTQLLAKEDVPSQDTSQTIVQETQNRPALTEAAQAAQESQEEVGAVQVHGKSKTSLLPLDDNEALDALQKVNQTVLFLLREKRVAMEQKLDLLTIQGGNKMLQEENNKLKFQQNAIKGAISKIIAQMALHLIFKQGSRNVLASYF</sequence>
<reference evidence="2" key="2">
    <citation type="submission" date="2025-09" db="UniProtKB">
        <authorList>
            <consortium name="Ensembl"/>
        </authorList>
    </citation>
    <scope>IDENTIFICATION</scope>
</reference>
<dbReference type="Proteomes" id="UP000694545">
    <property type="component" value="Unplaced"/>
</dbReference>
<evidence type="ECO:0008006" key="4">
    <source>
        <dbReference type="Google" id="ProtNLM"/>
    </source>
</evidence>
<dbReference type="PANTHER" id="PTHR21533">
    <property type="entry name" value="LEUCINE-RICH PROTEIN"/>
    <property type="match status" value="1"/>
</dbReference>
<evidence type="ECO:0000313" key="3">
    <source>
        <dbReference type="Proteomes" id="UP000694545"/>
    </source>
</evidence>
<reference evidence="2" key="1">
    <citation type="submission" date="2025-08" db="UniProtKB">
        <authorList>
            <consortium name="Ensembl"/>
        </authorList>
    </citation>
    <scope>IDENTIFICATION</scope>
</reference>
<evidence type="ECO:0000256" key="1">
    <source>
        <dbReference type="SAM" id="MobiDB-lite"/>
    </source>
</evidence>
<feature type="compositionally biased region" description="Basic and acidic residues" evidence="1">
    <location>
        <begin position="169"/>
        <end position="192"/>
    </location>
</feature>
<keyword evidence="3" id="KW-1185">Reference proteome</keyword>
<name>A0A8D2PZY1_VARKO</name>
<proteinExistence type="predicted"/>
<organism evidence="2 3">
    <name type="scientific">Varanus komodoensis</name>
    <name type="common">Komodo dragon</name>
    <dbReference type="NCBI Taxonomy" id="61221"/>
    <lineage>
        <taxon>Eukaryota</taxon>
        <taxon>Metazoa</taxon>
        <taxon>Chordata</taxon>
        <taxon>Craniata</taxon>
        <taxon>Vertebrata</taxon>
        <taxon>Euteleostomi</taxon>
        <taxon>Lepidosauria</taxon>
        <taxon>Squamata</taxon>
        <taxon>Bifurcata</taxon>
        <taxon>Unidentata</taxon>
        <taxon>Episquamata</taxon>
        <taxon>Toxicofera</taxon>
        <taxon>Anguimorpha</taxon>
        <taxon>Paleoanguimorpha</taxon>
        <taxon>Varanoidea</taxon>
        <taxon>Varanidae</taxon>
        <taxon>Varanus</taxon>
    </lineage>
</organism>
<dbReference type="OMA" id="QNEWSIW"/>
<evidence type="ECO:0000313" key="2">
    <source>
        <dbReference type="Ensembl" id="ENSVKKP00000013635.1"/>
    </source>
</evidence>
<accession>A0A8D2PZY1</accession>
<dbReference type="AlphaFoldDB" id="A0A8D2PZY1"/>
<dbReference type="Ensembl" id="ENSVKKT00000013962.1">
    <property type="protein sequence ID" value="ENSVKKP00000013635.1"/>
    <property type="gene ID" value="ENSVKKG00000009403.1"/>
</dbReference>
<feature type="region of interest" description="Disordered" evidence="1">
    <location>
        <begin position="169"/>
        <end position="201"/>
    </location>
</feature>
<dbReference type="Pfam" id="PF14645">
    <property type="entry name" value="Chibby"/>
    <property type="match status" value="1"/>
</dbReference>
<dbReference type="PANTHER" id="PTHR21533:SF17">
    <property type="entry name" value="PROTEIN CHIBBY HOMOLOG 3"/>
    <property type="match status" value="1"/>
</dbReference>
<dbReference type="InterPro" id="IPR028118">
    <property type="entry name" value="Chibby_fam"/>
</dbReference>